<dbReference type="FunFam" id="3.40.30.10:FF:000034">
    <property type="entry name" value="glutathione S-transferase 1"/>
    <property type="match status" value="1"/>
</dbReference>
<dbReference type="RefSeq" id="XP_014479141.1">
    <property type="nucleotide sequence ID" value="XM_014623655.1"/>
</dbReference>
<dbReference type="FunFam" id="1.20.1050.10:FF:000007">
    <property type="entry name" value="Glutathione S-transferase 1-1"/>
    <property type="match status" value="1"/>
</dbReference>
<dbReference type="SFLD" id="SFLDG01153">
    <property type="entry name" value="Main.4:_Theta-like"/>
    <property type="match status" value="1"/>
</dbReference>
<dbReference type="Pfam" id="PF00043">
    <property type="entry name" value="GST_C"/>
    <property type="match status" value="1"/>
</dbReference>
<dbReference type="KEGG" id="dqu:106746737"/>
<gene>
    <name evidence="6 7" type="primary">LOC106746737</name>
</gene>
<reference evidence="6 7" key="1">
    <citation type="submission" date="2025-04" db="UniProtKB">
        <authorList>
            <consortium name="RefSeq"/>
        </authorList>
    </citation>
    <scope>IDENTIFICATION</scope>
</reference>
<evidence type="ECO:0000313" key="5">
    <source>
        <dbReference type="Proteomes" id="UP000515204"/>
    </source>
</evidence>
<keyword evidence="5" id="KW-1185">Reference proteome</keyword>
<comment type="subunit">
    <text evidence="1">Homodimer.</text>
</comment>
<dbReference type="GO" id="GO:0004364">
    <property type="term" value="F:glutathione transferase activity"/>
    <property type="evidence" value="ECO:0007669"/>
    <property type="project" value="TreeGrafter"/>
</dbReference>
<dbReference type="AlphaFoldDB" id="A0A6P3XLJ8"/>
<dbReference type="SUPFAM" id="SSF47616">
    <property type="entry name" value="GST C-terminal domain-like"/>
    <property type="match status" value="1"/>
</dbReference>
<dbReference type="PROSITE" id="PS50404">
    <property type="entry name" value="GST_NTER"/>
    <property type="match status" value="1"/>
</dbReference>
<evidence type="ECO:0000313" key="6">
    <source>
        <dbReference type="RefSeq" id="XP_014479141.1"/>
    </source>
</evidence>
<feature type="domain" description="GST N-terminal" evidence="3">
    <location>
        <begin position="1"/>
        <end position="82"/>
    </location>
</feature>
<dbReference type="InterPro" id="IPR040079">
    <property type="entry name" value="Glutathione_S-Trfase"/>
</dbReference>
<dbReference type="Gene3D" id="1.20.1050.10">
    <property type="match status" value="1"/>
</dbReference>
<dbReference type="InterPro" id="IPR036249">
    <property type="entry name" value="Thioredoxin-like_sf"/>
</dbReference>
<proteinExistence type="inferred from homology"/>
<dbReference type="PANTHER" id="PTHR43969:SF9">
    <property type="entry name" value="GLUTATHIONE S TRANSFERASE D10, ISOFORM A-RELATED"/>
    <property type="match status" value="1"/>
</dbReference>
<evidence type="ECO:0000313" key="7">
    <source>
        <dbReference type="RefSeq" id="XP_014479142.1"/>
    </source>
</evidence>
<dbReference type="Pfam" id="PF02798">
    <property type="entry name" value="GST_N"/>
    <property type="match status" value="1"/>
</dbReference>
<dbReference type="SUPFAM" id="SSF52833">
    <property type="entry name" value="Thioredoxin-like"/>
    <property type="match status" value="1"/>
</dbReference>
<dbReference type="PROSITE" id="PS50405">
    <property type="entry name" value="GST_CTER"/>
    <property type="match status" value="1"/>
</dbReference>
<evidence type="ECO:0000259" key="4">
    <source>
        <dbReference type="PROSITE" id="PS50405"/>
    </source>
</evidence>
<dbReference type="GeneID" id="106746737"/>
<dbReference type="InterPro" id="IPR010987">
    <property type="entry name" value="Glutathione-S-Trfase_C-like"/>
</dbReference>
<accession>A0A6P3XLJ8</accession>
<dbReference type="CDD" id="cd03177">
    <property type="entry name" value="GST_C_Delta_Epsilon"/>
    <property type="match status" value="1"/>
</dbReference>
<dbReference type="InterPro" id="IPR004045">
    <property type="entry name" value="Glutathione_S-Trfase_N"/>
</dbReference>
<dbReference type="SFLD" id="SFLDG00358">
    <property type="entry name" value="Main_(cytGST)"/>
    <property type="match status" value="1"/>
</dbReference>
<evidence type="ECO:0000256" key="2">
    <source>
        <dbReference type="RuleBase" id="RU003494"/>
    </source>
</evidence>
<dbReference type="InterPro" id="IPR004046">
    <property type="entry name" value="GST_C"/>
</dbReference>
<dbReference type="Gene3D" id="3.40.30.10">
    <property type="entry name" value="Glutaredoxin"/>
    <property type="match status" value="1"/>
</dbReference>
<name>A0A6P3XLJ8_DINQU</name>
<dbReference type="PANTHER" id="PTHR43969">
    <property type="entry name" value="GLUTATHIONE S TRANSFERASE D10, ISOFORM A-RELATED"/>
    <property type="match status" value="1"/>
</dbReference>
<dbReference type="GO" id="GO:0006749">
    <property type="term" value="P:glutathione metabolic process"/>
    <property type="evidence" value="ECO:0007669"/>
    <property type="project" value="TreeGrafter"/>
</dbReference>
<evidence type="ECO:0000259" key="3">
    <source>
        <dbReference type="PROSITE" id="PS50404"/>
    </source>
</evidence>
<dbReference type="RefSeq" id="XP_014479142.1">
    <property type="nucleotide sequence ID" value="XM_014623656.1"/>
</dbReference>
<organism evidence="5 7">
    <name type="scientific">Dinoponera quadriceps</name>
    <name type="common">South American ant</name>
    <dbReference type="NCBI Taxonomy" id="609295"/>
    <lineage>
        <taxon>Eukaryota</taxon>
        <taxon>Metazoa</taxon>
        <taxon>Ecdysozoa</taxon>
        <taxon>Arthropoda</taxon>
        <taxon>Hexapoda</taxon>
        <taxon>Insecta</taxon>
        <taxon>Pterygota</taxon>
        <taxon>Neoptera</taxon>
        <taxon>Endopterygota</taxon>
        <taxon>Hymenoptera</taxon>
        <taxon>Apocrita</taxon>
        <taxon>Aculeata</taxon>
        <taxon>Formicoidea</taxon>
        <taxon>Formicidae</taxon>
        <taxon>Ponerinae</taxon>
        <taxon>Ponerini</taxon>
        <taxon>Dinoponera</taxon>
    </lineage>
</organism>
<dbReference type="CDD" id="cd03045">
    <property type="entry name" value="GST_N_Delta_Epsilon"/>
    <property type="match status" value="1"/>
</dbReference>
<protein>
    <submittedName>
        <fullName evidence="6 7">Glutathione S-transferase 1, isoform C-like</fullName>
    </submittedName>
</protein>
<evidence type="ECO:0000256" key="1">
    <source>
        <dbReference type="ARBA" id="ARBA00011738"/>
    </source>
</evidence>
<dbReference type="SFLD" id="SFLDS00019">
    <property type="entry name" value="Glutathione_Transferase_(cytos"/>
    <property type="match status" value="1"/>
</dbReference>
<feature type="domain" description="GST C-terminal" evidence="4">
    <location>
        <begin position="88"/>
        <end position="216"/>
    </location>
</feature>
<dbReference type="OrthoDB" id="2309723at2759"/>
<dbReference type="Proteomes" id="UP000515204">
    <property type="component" value="Unplaced"/>
</dbReference>
<comment type="similarity">
    <text evidence="2">Belongs to the GST superfamily.</text>
</comment>
<dbReference type="InterPro" id="IPR036282">
    <property type="entry name" value="Glutathione-S-Trfase_C_sf"/>
</dbReference>
<sequence length="216" mass="24703">MPIDLYHLPGSAPCRAVRLAAAAVGVDLNLKLTDLMAGDQMKPEFLKMNPQHTIPTMDDNGFYLWESRAIMTYLANKYGKNDSLYPKDPQKRAVVDQRLYFDMSTLYQSFSDYYYPYIFAGVKQDQAKYDKIEKALSLLDKILENENYVAGKTLTLADLTLAVTVSTMKVVDHDISKYGNILKWYARIEAEAPKYKEIQEEGLKSFKDLVDSLKKQ</sequence>